<sequence length="387" mass="41443">MPAGLPATHVFNFTITWQEPGGTFRPHTTTTPTTECSATTSCRSTTCTEATCSDTTRCRRSEPRRTTAPTTATASRATTAASDATPSTSRAKACIAHSTAQPMTSCEASAPSTSTETASPPTRETRSTASRTGESASGGARRQELPPRRATVLAAGSGSHERPVPADHTGRLHGEDAVHLARIQPGRHHVHAVRDGGGSGLHEREDAVLRQGPALQLRDGARRRAAYDGAHPLPPDVSEQVEFFFLITSSRTLRIDFFVNSIAAHRAGCEGRVPCCVDTVLVSRCTLILLAGYVWESDELYYKVSTLKAFGISRLTEEDGSEFLVYSKLHWFSIPRHCLVVFGVVSGTSVDWCEERPCSGVVSEFGRILGGGAYDSSDSGNALSVFC</sequence>
<gene>
    <name evidence="2" type="ORF">Plil01_001148600</name>
</gene>
<dbReference type="OrthoDB" id="10381147at2759"/>
<feature type="compositionally biased region" description="Basic and acidic residues" evidence="1">
    <location>
        <begin position="56"/>
        <end position="65"/>
    </location>
</feature>
<proteinExistence type="predicted"/>
<keyword evidence="3" id="KW-1185">Reference proteome</keyword>
<dbReference type="AlphaFoldDB" id="A0A9W6U8F7"/>
<feature type="region of interest" description="Disordered" evidence="1">
    <location>
        <begin position="53"/>
        <end position="148"/>
    </location>
</feature>
<comment type="caution">
    <text evidence="2">The sequence shown here is derived from an EMBL/GenBank/DDBJ whole genome shotgun (WGS) entry which is preliminary data.</text>
</comment>
<evidence type="ECO:0000313" key="3">
    <source>
        <dbReference type="Proteomes" id="UP001165083"/>
    </source>
</evidence>
<feature type="compositionally biased region" description="Low complexity" evidence="1">
    <location>
        <begin position="66"/>
        <end position="91"/>
    </location>
</feature>
<feature type="compositionally biased region" description="Low complexity" evidence="1">
    <location>
        <begin position="104"/>
        <end position="122"/>
    </location>
</feature>
<dbReference type="EMBL" id="BSXW01000661">
    <property type="protein sequence ID" value="GMF27453.1"/>
    <property type="molecule type" value="Genomic_DNA"/>
</dbReference>
<organism evidence="2 3">
    <name type="scientific">Phytophthora lilii</name>
    <dbReference type="NCBI Taxonomy" id="2077276"/>
    <lineage>
        <taxon>Eukaryota</taxon>
        <taxon>Sar</taxon>
        <taxon>Stramenopiles</taxon>
        <taxon>Oomycota</taxon>
        <taxon>Peronosporomycetes</taxon>
        <taxon>Peronosporales</taxon>
        <taxon>Peronosporaceae</taxon>
        <taxon>Phytophthora</taxon>
    </lineage>
</organism>
<evidence type="ECO:0000313" key="2">
    <source>
        <dbReference type="EMBL" id="GMF27453.1"/>
    </source>
</evidence>
<reference evidence="2" key="1">
    <citation type="submission" date="2023-04" db="EMBL/GenBank/DDBJ databases">
        <title>Phytophthora lilii NBRC 32176.</title>
        <authorList>
            <person name="Ichikawa N."/>
            <person name="Sato H."/>
            <person name="Tonouchi N."/>
        </authorList>
    </citation>
    <scope>NUCLEOTIDE SEQUENCE</scope>
    <source>
        <strain evidence="2">NBRC 32176</strain>
    </source>
</reference>
<protein>
    <submittedName>
        <fullName evidence="2">Unnamed protein product</fullName>
    </submittedName>
</protein>
<dbReference type="Proteomes" id="UP001165083">
    <property type="component" value="Unassembled WGS sequence"/>
</dbReference>
<accession>A0A9W6U8F7</accession>
<evidence type="ECO:0000256" key="1">
    <source>
        <dbReference type="SAM" id="MobiDB-lite"/>
    </source>
</evidence>
<name>A0A9W6U8F7_9STRA</name>